<dbReference type="CDD" id="cd00397">
    <property type="entry name" value="DNA_BRE_C"/>
    <property type="match status" value="1"/>
</dbReference>
<feature type="domain" description="Tyr recombinase" evidence="2">
    <location>
        <begin position="241"/>
        <end position="465"/>
    </location>
</feature>
<keyword evidence="1" id="KW-0233">DNA recombination</keyword>
<accession>A0A1I7ELX2</accession>
<evidence type="ECO:0000256" key="1">
    <source>
        <dbReference type="ARBA" id="ARBA00023172"/>
    </source>
</evidence>
<name>A0A1I7ELX2_9BURK</name>
<dbReference type="SUPFAM" id="SSF56349">
    <property type="entry name" value="DNA breaking-rejoining enzymes"/>
    <property type="match status" value="1"/>
</dbReference>
<evidence type="ECO:0000259" key="2">
    <source>
        <dbReference type="PROSITE" id="PS51898"/>
    </source>
</evidence>
<dbReference type="EMBL" id="FPBH01000030">
    <property type="protein sequence ID" value="SFU24895.1"/>
    <property type="molecule type" value="Genomic_DNA"/>
</dbReference>
<dbReference type="OrthoDB" id="8768428at2"/>
<dbReference type="Pfam" id="PF00589">
    <property type="entry name" value="Phage_integrase"/>
    <property type="match status" value="1"/>
</dbReference>
<organism evidence="3 4">
    <name type="scientific">Paraburkholderia aspalathi</name>
    <dbReference type="NCBI Taxonomy" id="1324617"/>
    <lineage>
        <taxon>Bacteria</taxon>
        <taxon>Pseudomonadati</taxon>
        <taxon>Pseudomonadota</taxon>
        <taxon>Betaproteobacteria</taxon>
        <taxon>Burkholderiales</taxon>
        <taxon>Burkholderiaceae</taxon>
        <taxon>Paraburkholderia</taxon>
    </lineage>
</organism>
<gene>
    <name evidence="3" type="ORF">SAMN05192563_103091</name>
</gene>
<dbReference type="PROSITE" id="PS51898">
    <property type="entry name" value="TYR_RECOMBINASE"/>
    <property type="match status" value="1"/>
</dbReference>
<dbReference type="GO" id="GO:0015074">
    <property type="term" value="P:DNA integration"/>
    <property type="evidence" value="ECO:0007669"/>
    <property type="project" value="InterPro"/>
</dbReference>
<dbReference type="GO" id="GO:0003677">
    <property type="term" value="F:DNA binding"/>
    <property type="evidence" value="ECO:0007669"/>
    <property type="project" value="InterPro"/>
</dbReference>
<dbReference type="AlphaFoldDB" id="A0A1I7ELX2"/>
<dbReference type="GO" id="GO:0006310">
    <property type="term" value="P:DNA recombination"/>
    <property type="evidence" value="ECO:0007669"/>
    <property type="project" value="UniProtKB-KW"/>
</dbReference>
<protein>
    <submittedName>
        <fullName evidence="3">Site-specific recombinase XerD</fullName>
    </submittedName>
</protein>
<proteinExistence type="predicted"/>
<evidence type="ECO:0000313" key="3">
    <source>
        <dbReference type="EMBL" id="SFU24895.1"/>
    </source>
</evidence>
<dbReference type="RefSeq" id="WP_093644154.1">
    <property type="nucleotide sequence ID" value="NZ_FPBH01000030.1"/>
</dbReference>
<evidence type="ECO:0000313" key="4">
    <source>
        <dbReference type="Proteomes" id="UP000198844"/>
    </source>
</evidence>
<dbReference type="InterPro" id="IPR011010">
    <property type="entry name" value="DNA_brk_join_enz"/>
</dbReference>
<dbReference type="Gene3D" id="1.10.443.10">
    <property type="entry name" value="Intergrase catalytic core"/>
    <property type="match status" value="1"/>
</dbReference>
<dbReference type="Proteomes" id="UP000198844">
    <property type="component" value="Unassembled WGS sequence"/>
</dbReference>
<reference evidence="3 4" key="1">
    <citation type="submission" date="2016-10" db="EMBL/GenBank/DDBJ databases">
        <authorList>
            <person name="de Groot N.N."/>
        </authorList>
    </citation>
    <scope>NUCLEOTIDE SEQUENCE [LARGE SCALE GENOMIC DNA]</scope>
    <source>
        <strain evidence="3 4">LMG 27731</strain>
    </source>
</reference>
<sequence length="614" mass="68884">MAKARKCAVAKPHLEDAAVQALTKAYGLLVEQPLSVAGLDELTRSDVVISAVSDGGQERVLSRYGDLVWEMWPFVTTPNAHESNKRLNWSRIPEPFREASKAIVFRYWRVGTEGSTPPGVASLKHFVGHLAIFFRYLETVGVASLADVRPIHITNYVHAQKNSDNVRGALANKFGALERLYAFRDQHPEVLGFHPWPNSSAGEMAGRVGQARKDGEKDSKTPLIPAAVAQALFIHAENILKNSRGILDERDAGRRSAWQDAEVTAIRNACFYLLGVLTGMRSSELSGIEVGAGRTEIKNGYTFHWIKSFEYKTKKGDVEFLMPSMGHDILRVLERWSEPHRMRLAERLREWEANRGERAHKHLQQIAVARANLSKLFLGKSRCGIVPVSGTGWGDVLRKFAEDAGVDWALAPHQMRRLYAYTFARHRLGGLLFLKEQFKHSSINMTQLYAANPHQDAALYDEILEETRQHKIQTITGWLEGEELLAGGAGKKIMALRAQDFPDRKAMIEETSDRITIRSTSHAWCLAQDAGCGGSGIYEKGRCGSCHHGVIDDHFKPFWQETYRHQRELLEEARKFGPGDVKRARRDLEEAARVLKDLGVELPGEEPRDSEANA</sequence>
<dbReference type="InterPro" id="IPR002104">
    <property type="entry name" value="Integrase_catalytic"/>
</dbReference>
<dbReference type="InterPro" id="IPR013762">
    <property type="entry name" value="Integrase-like_cat_sf"/>
</dbReference>